<evidence type="ECO:0000256" key="1">
    <source>
        <dbReference type="SAM" id="MobiDB-lite"/>
    </source>
</evidence>
<gene>
    <name evidence="2" type="ORF">OLEA9_A021275</name>
</gene>
<organism evidence="2 3">
    <name type="scientific">Olea europaea subsp. europaea</name>
    <dbReference type="NCBI Taxonomy" id="158383"/>
    <lineage>
        <taxon>Eukaryota</taxon>
        <taxon>Viridiplantae</taxon>
        <taxon>Streptophyta</taxon>
        <taxon>Embryophyta</taxon>
        <taxon>Tracheophyta</taxon>
        <taxon>Spermatophyta</taxon>
        <taxon>Magnoliopsida</taxon>
        <taxon>eudicotyledons</taxon>
        <taxon>Gunneridae</taxon>
        <taxon>Pentapetalae</taxon>
        <taxon>asterids</taxon>
        <taxon>lamiids</taxon>
        <taxon>Lamiales</taxon>
        <taxon>Oleaceae</taxon>
        <taxon>Oleeae</taxon>
        <taxon>Olea</taxon>
    </lineage>
</organism>
<dbReference type="EMBL" id="CACTIH010007871">
    <property type="protein sequence ID" value="CAA3018577.1"/>
    <property type="molecule type" value="Genomic_DNA"/>
</dbReference>
<name>A0A8S0UIB7_OLEEU</name>
<accession>A0A8S0UIB7</accession>
<reference evidence="2 3" key="1">
    <citation type="submission" date="2019-12" db="EMBL/GenBank/DDBJ databases">
        <authorList>
            <person name="Alioto T."/>
            <person name="Alioto T."/>
            <person name="Gomez Garrido J."/>
        </authorList>
    </citation>
    <scope>NUCLEOTIDE SEQUENCE [LARGE SCALE GENOMIC DNA]</scope>
</reference>
<feature type="region of interest" description="Disordered" evidence="1">
    <location>
        <begin position="1"/>
        <end position="88"/>
    </location>
</feature>
<evidence type="ECO:0000313" key="2">
    <source>
        <dbReference type="EMBL" id="CAA3018577.1"/>
    </source>
</evidence>
<comment type="caution">
    <text evidence="2">The sequence shown here is derived from an EMBL/GenBank/DDBJ whole genome shotgun (WGS) entry which is preliminary data.</text>
</comment>
<feature type="compositionally biased region" description="Basic and acidic residues" evidence="1">
    <location>
        <begin position="69"/>
        <end position="79"/>
    </location>
</feature>
<feature type="non-terminal residue" evidence="2">
    <location>
        <position position="88"/>
    </location>
</feature>
<proteinExistence type="predicted"/>
<dbReference type="Proteomes" id="UP000594638">
    <property type="component" value="Unassembled WGS sequence"/>
</dbReference>
<sequence>MRASGRPNEPGPSRAGPSSAETSQMSRAVKLHARRTTKSDPGPAPSADLPPPALSRARSPKLRAQSSKLEPRASDRGEARPGQARPGG</sequence>
<dbReference type="AlphaFoldDB" id="A0A8S0UIB7"/>
<keyword evidence="3" id="KW-1185">Reference proteome</keyword>
<feature type="compositionally biased region" description="Pro residues" evidence="1">
    <location>
        <begin position="42"/>
        <end position="53"/>
    </location>
</feature>
<evidence type="ECO:0000313" key="3">
    <source>
        <dbReference type="Proteomes" id="UP000594638"/>
    </source>
</evidence>
<protein>
    <submittedName>
        <fullName evidence="2">Uncharacterized protein</fullName>
    </submittedName>
</protein>